<comment type="subcellular location">
    <subcellularLocation>
        <location evidence="1">Cell membrane</location>
        <topology evidence="1">Multi-pass membrane protein</topology>
    </subcellularLocation>
</comment>
<keyword evidence="5 6" id="KW-0472">Membrane</keyword>
<evidence type="ECO:0000313" key="7">
    <source>
        <dbReference type="EMBL" id="RQP23880.1"/>
    </source>
</evidence>
<evidence type="ECO:0000256" key="2">
    <source>
        <dbReference type="ARBA" id="ARBA00022475"/>
    </source>
</evidence>
<evidence type="ECO:0000256" key="6">
    <source>
        <dbReference type="SAM" id="Phobius"/>
    </source>
</evidence>
<dbReference type="PANTHER" id="PTHR36570:SF3">
    <property type="entry name" value="DISULFIDE BOND FORMATION PROTEIN B"/>
    <property type="match status" value="1"/>
</dbReference>
<name>A0A3N7HP26_9BURK</name>
<dbReference type="GO" id="GO:0015035">
    <property type="term" value="F:protein-disulfide reductase activity"/>
    <property type="evidence" value="ECO:0007669"/>
    <property type="project" value="InterPro"/>
</dbReference>
<dbReference type="RefSeq" id="WP_124541612.1">
    <property type="nucleotide sequence ID" value="NZ_QUSW01000004.1"/>
</dbReference>
<accession>A0A3N7HP26</accession>
<dbReference type="GO" id="GO:0005886">
    <property type="term" value="C:plasma membrane"/>
    <property type="evidence" value="ECO:0007669"/>
    <property type="project" value="UniProtKB-SubCell"/>
</dbReference>
<comment type="caution">
    <text evidence="7">The sequence shown here is derived from an EMBL/GenBank/DDBJ whole genome shotgun (WGS) entry which is preliminary data.</text>
</comment>
<dbReference type="GO" id="GO:0006457">
    <property type="term" value="P:protein folding"/>
    <property type="evidence" value="ECO:0007669"/>
    <property type="project" value="InterPro"/>
</dbReference>
<feature type="transmembrane region" description="Helical" evidence="6">
    <location>
        <begin position="67"/>
        <end position="85"/>
    </location>
</feature>
<proteinExistence type="predicted"/>
<organism evidence="7 8">
    <name type="scientific">Piscinibacter terrae</name>
    <dbReference type="NCBI Taxonomy" id="2496871"/>
    <lineage>
        <taxon>Bacteria</taxon>
        <taxon>Pseudomonadati</taxon>
        <taxon>Pseudomonadota</taxon>
        <taxon>Betaproteobacteria</taxon>
        <taxon>Burkholderiales</taxon>
        <taxon>Sphaerotilaceae</taxon>
        <taxon>Piscinibacter</taxon>
    </lineage>
</organism>
<keyword evidence="4 6" id="KW-1133">Transmembrane helix</keyword>
<keyword evidence="8" id="KW-1185">Reference proteome</keyword>
<reference evidence="7 8" key="1">
    <citation type="submission" date="2018-08" db="EMBL/GenBank/DDBJ databases">
        <authorList>
            <person name="Khan S.A."/>
            <person name="Jeon C.O."/>
            <person name="Chun B.H."/>
            <person name="Jeong S.E."/>
        </authorList>
    </citation>
    <scope>NUCLEOTIDE SEQUENCE [LARGE SCALE GENOMIC DNA]</scope>
    <source>
        <strain evidence="7 8">S-16</strain>
    </source>
</reference>
<dbReference type="InterPro" id="IPR003752">
    <property type="entry name" value="DiS_bond_form_DsbB/BdbC"/>
</dbReference>
<feature type="transmembrane region" description="Helical" evidence="6">
    <location>
        <begin position="41"/>
        <end position="60"/>
    </location>
</feature>
<dbReference type="AlphaFoldDB" id="A0A3N7HP26"/>
<keyword evidence="3 6" id="KW-0812">Transmembrane</keyword>
<dbReference type="OrthoDB" id="3711263at2"/>
<reference evidence="7 8" key="2">
    <citation type="submission" date="2018-12" db="EMBL/GenBank/DDBJ databases">
        <title>Rhizobacter gummiphilus sp. nov., a rubber-degrading bacterium isolated from the soil of a botanical garden in Japan.</title>
        <authorList>
            <person name="Shunsuke S.S."/>
        </authorList>
    </citation>
    <scope>NUCLEOTIDE SEQUENCE [LARGE SCALE GENOMIC DNA]</scope>
    <source>
        <strain evidence="7 8">S-16</strain>
    </source>
</reference>
<protein>
    <submittedName>
        <fullName evidence="7">Disulfide bond formation protein B</fullName>
    </submittedName>
</protein>
<evidence type="ECO:0000313" key="8">
    <source>
        <dbReference type="Proteomes" id="UP000267464"/>
    </source>
</evidence>
<dbReference type="Pfam" id="PF02600">
    <property type="entry name" value="DsbB"/>
    <property type="match status" value="1"/>
</dbReference>
<evidence type="ECO:0000256" key="4">
    <source>
        <dbReference type="ARBA" id="ARBA00022989"/>
    </source>
</evidence>
<dbReference type="EMBL" id="QUSW01000004">
    <property type="protein sequence ID" value="RQP23880.1"/>
    <property type="molecule type" value="Genomic_DNA"/>
</dbReference>
<sequence>MLPRWTSRQWLLAVAVLCAASIGLALLAQYRFGMEPCPYCILQRLLYAAIGVLALIGAVLPGMLRKLLAVVALLLSACAAAAAVYQHFVAAKSASCALTFADKIITALRIDEFAPSLFAVRASCADAAVSVFGVPFEFWSLLLALLLAAMTVLALRSR</sequence>
<dbReference type="SUPFAM" id="SSF158442">
    <property type="entry name" value="DsbB-like"/>
    <property type="match status" value="1"/>
</dbReference>
<evidence type="ECO:0000256" key="1">
    <source>
        <dbReference type="ARBA" id="ARBA00004651"/>
    </source>
</evidence>
<dbReference type="InterPro" id="IPR023380">
    <property type="entry name" value="DsbB-like_sf"/>
</dbReference>
<keyword evidence="2" id="KW-1003">Cell membrane</keyword>
<feature type="transmembrane region" description="Helical" evidence="6">
    <location>
        <begin position="138"/>
        <end position="155"/>
    </location>
</feature>
<dbReference type="Proteomes" id="UP000267464">
    <property type="component" value="Unassembled WGS sequence"/>
</dbReference>
<dbReference type="InterPro" id="IPR050183">
    <property type="entry name" value="DsbB"/>
</dbReference>
<gene>
    <name evidence="7" type="ORF">DZC73_17355</name>
</gene>
<evidence type="ECO:0000256" key="3">
    <source>
        <dbReference type="ARBA" id="ARBA00022692"/>
    </source>
</evidence>
<evidence type="ECO:0000256" key="5">
    <source>
        <dbReference type="ARBA" id="ARBA00023136"/>
    </source>
</evidence>
<dbReference type="Gene3D" id="1.20.1550.10">
    <property type="entry name" value="DsbB-like"/>
    <property type="match status" value="1"/>
</dbReference>
<dbReference type="PANTHER" id="PTHR36570">
    <property type="entry name" value="DISULFIDE BOND FORMATION PROTEIN B"/>
    <property type="match status" value="1"/>
</dbReference>